<keyword evidence="2" id="KW-0695">RNA-directed DNA polymerase</keyword>
<keyword evidence="2" id="KW-0808">Transferase</keyword>
<reference evidence="2 3" key="2">
    <citation type="submission" date="2024-05" db="EMBL/GenBank/DDBJ databases">
        <authorList>
            <person name="Chen Y."/>
            <person name="Shah S."/>
            <person name="Dougan E. K."/>
            <person name="Thang M."/>
            <person name="Chan C."/>
        </authorList>
    </citation>
    <scope>NUCLEOTIDE SEQUENCE [LARGE SCALE GENOMIC DNA]</scope>
</reference>
<sequence length="83" mass="9588">PQAVKHMKAHGADFEPFYPQDRIEKFYERAGLAAPKEFEDLLSQAAQRKYWANNFVIQTAANRTGIPIVIWSLEEGKKDQKRP</sequence>
<keyword evidence="2" id="KW-0548">Nucleotidyltransferase</keyword>
<reference evidence="1" key="1">
    <citation type="submission" date="2022-10" db="EMBL/GenBank/DDBJ databases">
        <authorList>
            <person name="Chen Y."/>
            <person name="Dougan E. K."/>
            <person name="Chan C."/>
            <person name="Rhodes N."/>
            <person name="Thang M."/>
        </authorList>
    </citation>
    <scope>NUCLEOTIDE SEQUENCE</scope>
</reference>
<name>A0A9P1DEY8_9DINO</name>
<evidence type="ECO:0000313" key="1">
    <source>
        <dbReference type="EMBL" id="CAI4008237.1"/>
    </source>
</evidence>
<comment type="caution">
    <text evidence="1">The sequence shown here is derived from an EMBL/GenBank/DDBJ whole genome shotgun (WGS) entry which is preliminary data.</text>
</comment>
<proteinExistence type="predicted"/>
<dbReference type="EMBL" id="CAMXCT010004224">
    <property type="protein sequence ID" value="CAI4008237.1"/>
    <property type="molecule type" value="Genomic_DNA"/>
</dbReference>
<dbReference type="GO" id="GO:0003964">
    <property type="term" value="F:RNA-directed DNA polymerase activity"/>
    <property type="evidence" value="ECO:0007669"/>
    <property type="project" value="UniProtKB-KW"/>
</dbReference>
<gene>
    <name evidence="1" type="ORF">C1SCF055_LOCUS33697</name>
</gene>
<evidence type="ECO:0000313" key="3">
    <source>
        <dbReference type="Proteomes" id="UP001152797"/>
    </source>
</evidence>
<dbReference type="Proteomes" id="UP001152797">
    <property type="component" value="Unassembled WGS sequence"/>
</dbReference>
<dbReference type="EMBL" id="CAMXCT020004224">
    <property type="protein sequence ID" value="CAL1161612.1"/>
    <property type="molecule type" value="Genomic_DNA"/>
</dbReference>
<protein>
    <submittedName>
        <fullName evidence="2">Reverse transcriptase domain-containing protein</fullName>
    </submittedName>
</protein>
<keyword evidence="3" id="KW-1185">Reference proteome</keyword>
<organism evidence="1">
    <name type="scientific">Cladocopium goreaui</name>
    <dbReference type="NCBI Taxonomy" id="2562237"/>
    <lineage>
        <taxon>Eukaryota</taxon>
        <taxon>Sar</taxon>
        <taxon>Alveolata</taxon>
        <taxon>Dinophyceae</taxon>
        <taxon>Suessiales</taxon>
        <taxon>Symbiodiniaceae</taxon>
        <taxon>Cladocopium</taxon>
    </lineage>
</organism>
<feature type="non-terminal residue" evidence="1">
    <location>
        <position position="1"/>
    </location>
</feature>
<dbReference type="Gene3D" id="3.90.70.80">
    <property type="match status" value="1"/>
</dbReference>
<dbReference type="CDD" id="cd22744">
    <property type="entry name" value="OTU"/>
    <property type="match status" value="1"/>
</dbReference>
<dbReference type="AlphaFoldDB" id="A0A9P1DEY8"/>
<dbReference type="EMBL" id="CAMXCT030004224">
    <property type="protein sequence ID" value="CAL4795549.1"/>
    <property type="molecule type" value="Genomic_DNA"/>
</dbReference>
<evidence type="ECO:0000313" key="2">
    <source>
        <dbReference type="EMBL" id="CAL4795549.1"/>
    </source>
</evidence>
<accession>A0A9P1DEY8</accession>